<keyword evidence="3" id="KW-1185">Reference proteome</keyword>
<accession>A0A1B0AMW7</accession>
<dbReference type="Proteomes" id="UP000092460">
    <property type="component" value="Unassembled WGS sequence"/>
</dbReference>
<evidence type="ECO:0000313" key="2">
    <source>
        <dbReference type="EnsemblMetazoa" id="GPPI002379-PA"/>
    </source>
</evidence>
<feature type="transmembrane region" description="Helical" evidence="1">
    <location>
        <begin position="82"/>
        <end position="98"/>
    </location>
</feature>
<evidence type="ECO:0000256" key="1">
    <source>
        <dbReference type="SAM" id="Phobius"/>
    </source>
</evidence>
<protein>
    <submittedName>
        <fullName evidence="2">Uncharacterized protein</fullName>
    </submittedName>
</protein>
<dbReference type="EMBL" id="JXJN01000610">
    <property type="status" value="NOT_ANNOTATED_CDS"/>
    <property type="molecule type" value="Genomic_DNA"/>
</dbReference>
<evidence type="ECO:0000313" key="3">
    <source>
        <dbReference type="Proteomes" id="UP000092460"/>
    </source>
</evidence>
<dbReference type="EnsemblMetazoa" id="GPPI002379-RA">
    <property type="protein sequence ID" value="GPPI002379-PA"/>
    <property type="gene ID" value="GPPI002379"/>
</dbReference>
<proteinExistence type="predicted"/>
<dbReference type="AlphaFoldDB" id="A0A1B0AMW7"/>
<reference evidence="3" key="1">
    <citation type="submission" date="2015-01" db="EMBL/GenBank/DDBJ databases">
        <authorList>
            <person name="Aksoy S."/>
            <person name="Warren W."/>
            <person name="Wilson R.K."/>
        </authorList>
    </citation>
    <scope>NUCLEOTIDE SEQUENCE [LARGE SCALE GENOMIC DNA]</scope>
    <source>
        <strain evidence="3">IAEA</strain>
    </source>
</reference>
<keyword evidence="1" id="KW-0812">Transmembrane</keyword>
<name>A0A1B0AMW7_9MUSC</name>
<keyword evidence="1" id="KW-0472">Membrane</keyword>
<organism evidence="2 3">
    <name type="scientific">Glossina palpalis gambiensis</name>
    <dbReference type="NCBI Taxonomy" id="67801"/>
    <lineage>
        <taxon>Eukaryota</taxon>
        <taxon>Metazoa</taxon>
        <taxon>Ecdysozoa</taxon>
        <taxon>Arthropoda</taxon>
        <taxon>Hexapoda</taxon>
        <taxon>Insecta</taxon>
        <taxon>Pterygota</taxon>
        <taxon>Neoptera</taxon>
        <taxon>Endopterygota</taxon>
        <taxon>Diptera</taxon>
        <taxon>Brachycera</taxon>
        <taxon>Muscomorpha</taxon>
        <taxon>Hippoboscoidea</taxon>
        <taxon>Glossinidae</taxon>
        <taxon>Glossina</taxon>
    </lineage>
</organism>
<dbReference type="VEuPathDB" id="VectorBase:GPPI002379"/>
<keyword evidence="1" id="KW-1133">Transmembrane helix</keyword>
<reference evidence="2" key="2">
    <citation type="submission" date="2020-05" db="UniProtKB">
        <authorList>
            <consortium name="EnsemblMetazoa"/>
        </authorList>
    </citation>
    <scope>IDENTIFICATION</scope>
    <source>
        <strain evidence="2">IAEA</strain>
    </source>
</reference>
<sequence length="110" mass="12456">MKLMPNKLAGSLPVFIKNTMQILKGRLLGLGSVYSLQVATQFIVSVRNEINRDVTRTPNKAEKSAILRLTKNFIVVDENDNSLLYIILIPLLLARLVPGRAKRQKKNKER</sequence>